<reference evidence="2" key="1">
    <citation type="journal article" date="2022" name="Nat. Commun.">
        <title>Chromosome evolution and the genetic basis of agronomically important traits in greater yam.</title>
        <authorList>
            <person name="Bredeson J.V."/>
            <person name="Lyons J.B."/>
            <person name="Oniyinde I.O."/>
            <person name="Okereke N.R."/>
            <person name="Kolade O."/>
            <person name="Nnabue I."/>
            <person name="Nwadili C.O."/>
            <person name="Hribova E."/>
            <person name="Parker M."/>
            <person name="Nwogha J."/>
            <person name="Shu S."/>
            <person name="Carlson J."/>
            <person name="Kariba R."/>
            <person name="Muthemba S."/>
            <person name="Knop K."/>
            <person name="Barton G.J."/>
            <person name="Sherwood A.V."/>
            <person name="Lopez-Montes A."/>
            <person name="Asiedu R."/>
            <person name="Jamnadass R."/>
            <person name="Muchugi A."/>
            <person name="Goodstein D."/>
            <person name="Egesi C.N."/>
            <person name="Featherston J."/>
            <person name="Asfaw A."/>
            <person name="Simpson G.G."/>
            <person name="Dolezel J."/>
            <person name="Hendre P.S."/>
            <person name="Van Deynze A."/>
            <person name="Kumar P.L."/>
            <person name="Obidiegwu J.E."/>
            <person name="Bhattacharjee R."/>
            <person name="Rokhsar D.S."/>
        </authorList>
    </citation>
    <scope>NUCLEOTIDE SEQUENCE [LARGE SCALE GENOMIC DNA]</scope>
    <source>
        <strain evidence="2">cv. TDa95/00328</strain>
    </source>
</reference>
<dbReference type="Proteomes" id="UP000827976">
    <property type="component" value="Chromosome 8"/>
</dbReference>
<name>A0ACB7VKZ6_DIOAL</name>
<keyword evidence="2" id="KW-1185">Reference proteome</keyword>
<sequence length="241" mass="27236">MAPIFAVVAPPPVRFPVALLRRSPDIPVRLASRGWDRSGMVSSHLCEREAPLPLALDWKELTVREAASEEELLAAVQLRIRTFYEFKQSYGIEDYKRQLMEREFEALKDRVSGKRVEFKRVSCINASLPLSPSLIDASDLCSTCKGSGSNLTRAYLSNVCVAGELQKNGLGYTIVTKAKKLALEWGITDLYVHVAVDNEAAQKLYKKSGFIYESEEQTWQARFLGRPKRLLLWIDLTQNNL</sequence>
<gene>
    <name evidence="1" type="ORF">IHE45_08G101900</name>
</gene>
<proteinExistence type="predicted"/>
<dbReference type="EMBL" id="CM037018">
    <property type="protein sequence ID" value="KAH7674882.1"/>
    <property type="molecule type" value="Genomic_DNA"/>
</dbReference>
<protein>
    <submittedName>
        <fullName evidence="1">Acyl-CoA N-acyltransferase protein</fullName>
    </submittedName>
</protein>
<organism evidence="1 2">
    <name type="scientific">Dioscorea alata</name>
    <name type="common">Purple yam</name>
    <dbReference type="NCBI Taxonomy" id="55571"/>
    <lineage>
        <taxon>Eukaryota</taxon>
        <taxon>Viridiplantae</taxon>
        <taxon>Streptophyta</taxon>
        <taxon>Embryophyta</taxon>
        <taxon>Tracheophyta</taxon>
        <taxon>Spermatophyta</taxon>
        <taxon>Magnoliopsida</taxon>
        <taxon>Liliopsida</taxon>
        <taxon>Dioscoreales</taxon>
        <taxon>Dioscoreaceae</taxon>
        <taxon>Dioscorea</taxon>
    </lineage>
</organism>
<evidence type="ECO:0000313" key="1">
    <source>
        <dbReference type="EMBL" id="KAH7674882.1"/>
    </source>
</evidence>
<accession>A0ACB7VKZ6</accession>
<evidence type="ECO:0000313" key="2">
    <source>
        <dbReference type="Proteomes" id="UP000827976"/>
    </source>
</evidence>
<comment type="caution">
    <text evidence="1">The sequence shown here is derived from an EMBL/GenBank/DDBJ whole genome shotgun (WGS) entry which is preliminary data.</text>
</comment>